<dbReference type="PANTHER" id="PTHR34701:SF1">
    <property type="entry name" value="TRANSCRIPTIONAL REGULATOR MRAZ"/>
    <property type="match status" value="1"/>
</dbReference>
<keyword evidence="2" id="KW-1185">Reference proteome</keyword>
<accession>A0ABV0B4J9</accession>
<dbReference type="InterPro" id="IPR035642">
    <property type="entry name" value="MraZ_N"/>
</dbReference>
<gene>
    <name evidence="1" type="ORF">TPR58_03000</name>
</gene>
<dbReference type="CDD" id="cd16320">
    <property type="entry name" value="MraZ_N"/>
    <property type="match status" value="1"/>
</dbReference>
<dbReference type="EMBL" id="JBDIZK010000002">
    <property type="protein sequence ID" value="MEN3746122.1"/>
    <property type="molecule type" value="Genomic_DNA"/>
</dbReference>
<dbReference type="Proteomes" id="UP001427805">
    <property type="component" value="Unassembled WGS sequence"/>
</dbReference>
<dbReference type="CDD" id="cd16321">
    <property type="entry name" value="MraZ_C"/>
    <property type="match status" value="1"/>
</dbReference>
<protein>
    <submittedName>
        <fullName evidence="1">Division/cell wall cluster transcriptional repressor MraZ</fullName>
    </submittedName>
</protein>
<dbReference type="InterPro" id="IPR035644">
    <property type="entry name" value="MraZ_C"/>
</dbReference>
<organism evidence="1 2">
    <name type="scientific">Sphingomonas rustica</name>
    <dbReference type="NCBI Taxonomy" id="3103142"/>
    <lineage>
        <taxon>Bacteria</taxon>
        <taxon>Pseudomonadati</taxon>
        <taxon>Pseudomonadota</taxon>
        <taxon>Alphaproteobacteria</taxon>
        <taxon>Sphingomonadales</taxon>
        <taxon>Sphingomonadaceae</taxon>
        <taxon>Sphingomonas</taxon>
    </lineage>
</organism>
<evidence type="ECO:0000313" key="2">
    <source>
        <dbReference type="Proteomes" id="UP001427805"/>
    </source>
</evidence>
<dbReference type="PANTHER" id="PTHR34701">
    <property type="entry name" value="TRANSCRIPTIONAL REGULATOR MRAZ"/>
    <property type="match status" value="1"/>
</dbReference>
<dbReference type="InterPro" id="IPR003444">
    <property type="entry name" value="MraZ"/>
</dbReference>
<proteinExistence type="predicted"/>
<dbReference type="InterPro" id="IPR037914">
    <property type="entry name" value="SpoVT-AbrB_sf"/>
</dbReference>
<comment type="caution">
    <text evidence="1">The sequence shown here is derived from an EMBL/GenBank/DDBJ whole genome shotgun (WGS) entry which is preliminary data.</text>
</comment>
<dbReference type="InterPro" id="IPR038619">
    <property type="entry name" value="MraZ_sf"/>
</dbReference>
<dbReference type="Gene3D" id="3.40.1550.20">
    <property type="entry name" value="Transcriptional regulator MraZ domain"/>
    <property type="match status" value="1"/>
</dbReference>
<sequence>MDLKGRVAIPADLRGVVERNSDIRQIVIGRHPIDPCLSAHDLSWSREKYERLDRAEQNATDAGRPADLRAKRRAFGLVEKVPFDDSGRFVIPPFFKAKAQIGSWAFFNAAGESFDIWAPEVLLKSEEIDEDLREICEFLCQQKGVKL</sequence>
<reference evidence="1 2" key="1">
    <citation type="submission" date="2024-05" db="EMBL/GenBank/DDBJ databases">
        <title>Sphingomonas sp. HF-S3 16S ribosomal RNA gene Genome sequencing and assembly.</title>
        <authorList>
            <person name="Lee H."/>
        </authorList>
    </citation>
    <scope>NUCLEOTIDE SEQUENCE [LARGE SCALE GENOMIC DNA]</scope>
    <source>
        <strain evidence="1 2">HF-S3</strain>
    </source>
</reference>
<name>A0ABV0B4J9_9SPHN</name>
<evidence type="ECO:0000313" key="1">
    <source>
        <dbReference type="EMBL" id="MEN3746122.1"/>
    </source>
</evidence>
<dbReference type="SUPFAM" id="SSF89447">
    <property type="entry name" value="AbrB/MazE/MraZ-like"/>
    <property type="match status" value="1"/>
</dbReference>